<evidence type="ECO:0000313" key="2">
    <source>
        <dbReference type="EMBL" id="GAA0177891.1"/>
    </source>
</evidence>
<sequence length="98" mass="11159">MLPRPSPLRRPNSRPREIPCEPRRRLCKFAMMSSSESRQMELTMPLRLWPKSKERRRDDSTSSLVSGLTLPLPEGAVLLEEGGETPDLPIEEDHPANP</sequence>
<accession>A0AAV3RNS9</accession>
<feature type="compositionally biased region" description="Basic and acidic residues" evidence="1">
    <location>
        <begin position="51"/>
        <end position="60"/>
    </location>
</feature>
<name>A0AAV3RNS9_LITER</name>
<reference evidence="2 3" key="1">
    <citation type="submission" date="2024-01" db="EMBL/GenBank/DDBJ databases">
        <title>The complete chloroplast genome sequence of Lithospermum erythrorhizon: insights into the phylogenetic relationship among Boraginaceae species and the maternal lineages of purple gromwells.</title>
        <authorList>
            <person name="Okada T."/>
            <person name="Watanabe K."/>
        </authorList>
    </citation>
    <scope>NUCLEOTIDE SEQUENCE [LARGE SCALE GENOMIC DNA]</scope>
</reference>
<dbReference type="EMBL" id="BAABME010010363">
    <property type="protein sequence ID" value="GAA0177891.1"/>
    <property type="molecule type" value="Genomic_DNA"/>
</dbReference>
<protein>
    <submittedName>
        <fullName evidence="2">Uncharacterized protein</fullName>
    </submittedName>
</protein>
<dbReference type="AlphaFoldDB" id="A0AAV3RNS9"/>
<feature type="region of interest" description="Disordered" evidence="1">
    <location>
        <begin position="1"/>
        <end position="20"/>
    </location>
</feature>
<comment type="caution">
    <text evidence="2">The sequence shown here is derived from an EMBL/GenBank/DDBJ whole genome shotgun (WGS) entry which is preliminary data.</text>
</comment>
<gene>
    <name evidence="2" type="ORF">LIER_29762</name>
</gene>
<keyword evidence="3" id="KW-1185">Reference proteome</keyword>
<organism evidence="2 3">
    <name type="scientific">Lithospermum erythrorhizon</name>
    <name type="common">Purple gromwell</name>
    <name type="synonym">Lithospermum officinale var. erythrorhizon</name>
    <dbReference type="NCBI Taxonomy" id="34254"/>
    <lineage>
        <taxon>Eukaryota</taxon>
        <taxon>Viridiplantae</taxon>
        <taxon>Streptophyta</taxon>
        <taxon>Embryophyta</taxon>
        <taxon>Tracheophyta</taxon>
        <taxon>Spermatophyta</taxon>
        <taxon>Magnoliopsida</taxon>
        <taxon>eudicotyledons</taxon>
        <taxon>Gunneridae</taxon>
        <taxon>Pentapetalae</taxon>
        <taxon>asterids</taxon>
        <taxon>lamiids</taxon>
        <taxon>Boraginales</taxon>
        <taxon>Boraginaceae</taxon>
        <taxon>Boraginoideae</taxon>
        <taxon>Lithospermeae</taxon>
        <taxon>Lithospermum</taxon>
    </lineage>
</organism>
<evidence type="ECO:0000313" key="3">
    <source>
        <dbReference type="Proteomes" id="UP001454036"/>
    </source>
</evidence>
<feature type="region of interest" description="Disordered" evidence="1">
    <location>
        <begin position="50"/>
        <end position="98"/>
    </location>
</feature>
<evidence type="ECO:0000256" key="1">
    <source>
        <dbReference type="SAM" id="MobiDB-lite"/>
    </source>
</evidence>
<proteinExistence type="predicted"/>
<dbReference type="Proteomes" id="UP001454036">
    <property type="component" value="Unassembled WGS sequence"/>
</dbReference>